<comment type="subcellular location">
    <subcellularLocation>
        <location evidence="1">Nucleus</location>
    </subcellularLocation>
</comment>
<dbReference type="InterPro" id="IPR028941">
    <property type="entry name" value="WHIM2_dom"/>
</dbReference>
<dbReference type="PROSITE" id="PS01359">
    <property type="entry name" value="ZF_PHD_1"/>
    <property type="match status" value="1"/>
</dbReference>
<dbReference type="SUPFAM" id="SSF57903">
    <property type="entry name" value="FYVE/PHD zinc finger"/>
    <property type="match status" value="3"/>
</dbReference>
<dbReference type="Pfam" id="PF00439">
    <property type="entry name" value="Bromodomain"/>
    <property type="match status" value="1"/>
</dbReference>
<dbReference type="SMART" id="SM00571">
    <property type="entry name" value="DDT"/>
    <property type="match status" value="1"/>
</dbReference>
<dbReference type="SMART" id="SM00297">
    <property type="entry name" value="BROMO"/>
    <property type="match status" value="1"/>
</dbReference>
<dbReference type="PROSITE" id="PS50064">
    <property type="entry name" value="ZF_PARP_2"/>
    <property type="match status" value="1"/>
</dbReference>
<evidence type="ECO:0000256" key="10">
    <source>
        <dbReference type="ARBA" id="ARBA00023117"/>
    </source>
</evidence>
<keyword evidence="9 15" id="KW-0175">Coiled coil</keyword>
<feature type="region of interest" description="Disordered" evidence="16">
    <location>
        <begin position="924"/>
        <end position="976"/>
    </location>
</feature>
<evidence type="ECO:0000259" key="19">
    <source>
        <dbReference type="PROSITE" id="PS50064"/>
    </source>
</evidence>
<evidence type="ECO:0000256" key="9">
    <source>
        <dbReference type="ARBA" id="ARBA00023054"/>
    </source>
</evidence>
<dbReference type="GO" id="GO:0016589">
    <property type="term" value="C:NURF complex"/>
    <property type="evidence" value="ECO:0007669"/>
    <property type="project" value="InterPro"/>
</dbReference>
<reference evidence="21" key="1">
    <citation type="journal article" date="2004" name="Nature">
        <title>Genome duplication in the teleost fish Tetraodon nigroviridis reveals the early vertebrate proto-karyotype.</title>
        <authorList>
            <person name="Jaillon O."/>
            <person name="Aury J.-M."/>
            <person name="Brunet F."/>
            <person name="Petit J.-L."/>
            <person name="Stange-Thomann N."/>
            <person name="Mauceli E."/>
            <person name="Bouneau L."/>
            <person name="Fischer C."/>
            <person name="Ozouf-Costaz C."/>
            <person name="Bernot A."/>
            <person name="Nicaud S."/>
            <person name="Jaffe D."/>
            <person name="Fisher S."/>
            <person name="Lutfalla G."/>
            <person name="Dossat C."/>
            <person name="Segurens B."/>
            <person name="Dasilva C."/>
            <person name="Salanoubat M."/>
            <person name="Levy M."/>
            <person name="Boudet N."/>
            <person name="Castellano S."/>
            <person name="Anthouard V."/>
            <person name="Jubin C."/>
            <person name="Castelli V."/>
            <person name="Katinka M."/>
            <person name="Vacherie B."/>
            <person name="Biemont C."/>
            <person name="Skalli Z."/>
            <person name="Cattolico L."/>
            <person name="Poulain J."/>
            <person name="De Berardinis V."/>
            <person name="Cruaud C."/>
            <person name="Duprat S."/>
            <person name="Brottier P."/>
            <person name="Coutanceau J.-P."/>
            <person name="Gouzy J."/>
            <person name="Parra G."/>
            <person name="Lardier G."/>
            <person name="Chapple C."/>
            <person name="McKernan K.J."/>
            <person name="McEwan P."/>
            <person name="Bosak S."/>
            <person name="Kellis M."/>
            <person name="Volff J.-N."/>
            <person name="Guigo R."/>
            <person name="Zody M.C."/>
            <person name="Mesirov J."/>
            <person name="Lindblad-Toh K."/>
            <person name="Birren B."/>
            <person name="Nusbaum C."/>
            <person name="Kahn D."/>
            <person name="Robinson-Rechavi M."/>
            <person name="Laudet V."/>
            <person name="Schachter V."/>
            <person name="Quetier F."/>
            <person name="Saurin W."/>
            <person name="Scarpelli C."/>
            <person name="Wincker P."/>
            <person name="Lander E.S."/>
            <person name="Weissenbach J."/>
            <person name="Roest Crollius H."/>
        </authorList>
    </citation>
    <scope>NUCLEOTIDE SEQUENCE [LARGE SCALE GENOMIC DNA]</scope>
</reference>
<feature type="domain" description="Bromo" evidence="17">
    <location>
        <begin position="2633"/>
        <end position="2703"/>
    </location>
</feature>
<feature type="compositionally biased region" description="Acidic residues" evidence="16">
    <location>
        <begin position="460"/>
        <end position="469"/>
    </location>
</feature>
<dbReference type="InterPro" id="IPR001965">
    <property type="entry name" value="Znf_PHD"/>
</dbReference>
<keyword evidence="7" id="KW-0156">Chromatin regulator</keyword>
<feature type="region of interest" description="Disordered" evidence="16">
    <location>
        <begin position="1191"/>
        <end position="1223"/>
    </location>
</feature>
<feature type="compositionally biased region" description="Polar residues" evidence="16">
    <location>
        <begin position="1491"/>
        <end position="1503"/>
    </location>
</feature>
<dbReference type="KEGG" id="tng:GSTEN00026365G001"/>
<dbReference type="FunFam" id="3.30.40.10:FF:000048">
    <property type="entry name" value="nucleosome-remodeling factor subunit BPTF isoform X1"/>
    <property type="match status" value="2"/>
</dbReference>
<feature type="region of interest" description="Disordered" evidence="16">
    <location>
        <begin position="1"/>
        <end position="82"/>
    </location>
</feature>
<dbReference type="InterPro" id="IPR001510">
    <property type="entry name" value="Znf_PARP"/>
</dbReference>
<feature type="compositionally biased region" description="Basic and acidic residues" evidence="16">
    <location>
        <begin position="960"/>
        <end position="973"/>
    </location>
</feature>
<feature type="domain" description="DDT" evidence="20">
    <location>
        <begin position="108"/>
        <end position="168"/>
    </location>
</feature>
<dbReference type="PROSITE" id="PS50016">
    <property type="entry name" value="ZF_PHD_2"/>
    <property type="match status" value="2"/>
</dbReference>
<feature type="region of interest" description="Disordered" evidence="16">
    <location>
        <begin position="453"/>
        <end position="587"/>
    </location>
</feature>
<feature type="region of interest" description="Disordered" evidence="16">
    <location>
        <begin position="1134"/>
        <end position="1175"/>
    </location>
</feature>
<feature type="compositionally biased region" description="Polar residues" evidence="16">
    <location>
        <begin position="1104"/>
        <end position="1116"/>
    </location>
</feature>
<feature type="compositionally biased region" description="Low complexity" evidence="16">
    <location>
        <begin position="531"/>
        <end position="540"/>
    </location>
</feature>
<feature type="compositionally biased region" description="Basic and acidic residues" evidence="16">
    <location>
        <begin position="1164"/>
        <end position="1175"/>
    </location>
</feature>
<keyword evidence="2" id="KW-0597">Phosphoprotein</keyword>
<proteinExistence type="predicted"/>
<name>Q4RZR3_TETNG</name>
<evidence type="ECO:0000256" key="8">
    <source>
        <dbReference type="ARBA" id="ARBA00023015"/>
    </source>
</evidence>
<evidence type="ECO:0000256" key="5">
    <source>
        <dbReference type="ARBA" id="ARBA00022771"/>
    </source>
</evidence>
<feature type="compositionally biased region" description="Acidic residues" evidence="16">
    <location>
        <begin position="1"/>
        <end position="46"/>
    </location>
</feature>
<evidence type="ECO:0000256" key="11">
    <source>
        <dbReference type="ARBA" id="ARBA00023163"/>
    </source>
</evidence>
<feature type="compositionally biased region" description="Polar residues" evidence="16">
    <location>
        <begin position="1191"/>
        <end position="1208"/>
    </location>
</feature>
<dbReference type="PANTHER" id="PTHR45975:SF2">
    <property type="entry name" value="NUCLEOSOME-REMODELING FACTOR SUBUNIT BPTF"/>
    <property type="match status" value="1"/>
</dbReference>
<feature type="region of interest" description="Disordered" evidence="16">
    <location>
        <begin position="2138"/>
        <end position="2173"/>
    </location>
</feature>
<accession>Q4RZR3</accession>
<evidence type="ECO:0000256" key="4">
    <source>
        <dbReference type="ARBA" id="ARBA00022737"/>
    </source>
</evidence>
<dbReference type="CDD" id="cd05509">
    <property type="entry name" value="Bromo_gcn5_like"/>
    <property type="match status" value="1"/>
</dbReference>
<evidence type="ECO:0000256" key="7">
    <source>
        <dbReference type="ARBA" id="ARBA00022853"/>
    </source>
</evidence>
<feature type="coiled-coil region" evidence="15">
    <location>
        <begin position="2379"/>
        <end position="2406"/>
    </location>
</feature>
<feature type="region of interest" description="Disordered" evidence="16">
    <location>
        <begin position="1480"/>
        <end position="1520"/>
    </location>
</feature>
<dbReference type="InterPro" id="IPR019786">
    <property type="entry name" value="Zinc_finger_PHD-type_CS"/>
</dbReference>
<feature type="compositionally biased region" description="Polar residues" evidence="16">
    <location>
        <begin position="2156"/>
        <end position="2172"/>
    </location>
</feature>
<keyword evidence="6" id="KW-0862">Zinc</keyword>
<feature type="region of interest" description="Disordered" evidence="16">
    <location>
        <begin position="1698"/>
        <end position="1728"/>
    </location>
</feature>
<keyword evidence="4" id="KW-0677">Repeat</keyword>
<dbReference type="InterPro" id="IPR018359">
    <property type="entry name" value="Bromodomain_CS"/>
</dbReference>
<feature type="compositionally biased region" description="Polar residues" evidence="16">
    <location>
        <begin position="1025"/>
        <end position="1048"/>
    </location>
</feature>
<dbReference type="GO" id="GO:0008270">
    <property type="term" value="F:zinc ion binding"/>
    <property type="evidence" value="ECO:0007669"/>
    <property type="project" value="UniProtKB-KW"/>
</dbReference>
<dbReference type="InterPro" id="IPR019787">
    <property type="entry name" value="Znf_PHD-finger"/>
</dbReference>
<dbReference type="GO" id="GO:0000978">
    <property type="term" value="F:RNA polymerase II cis-regulatory region sequence-specific DNA binding"/>
    <property type="evidence" value="ECO:0007669"/>
    <property type="project" value="TreeGrafter"/>
</dbReference>
<feature type="region of interest" description="Disordered" evidence="16">
    <location>
        <begin position="1356"/>
        <end position="1375"/>
    </location>
</feature>
<feature type="compositionally biased region" description="Polar residues" evidence="16">
    <location>
        <begin position="57"/>
        <end position="70"/>
    </location>
</feature>
<evidence type="ECO:0000259" key="20">
    <source>
        <dbReference type="PROSITE" id="PS50827"/>
    </source>
</evidence>
<dbReference type="InterPro" id="IPR018501">
    <property type="entry name" value="DDT_dom"/>
</dbReference>
<evidence type="ECO:0000256" key="3">
    <source>
        <dbReference type="ARBA" id="ARBA00022723"/>
    </source>
</evidence>
<keyword evidence="12" id="KW-0539">Nucleus</keyword>
<feature type="domain" description="PARP-type" evidence="19">
    <location>
        <begin position="2543"/>
        <end position="2633"/>
    </location>
</feature>
<keyword evidence="8" id="KW-0805">Transcription regulation</keyword>
<dbReference type="InterPro" id="IPR011011">
    <property type="entry name" value="Znf_FYVE_PHD"/>
</dbReference>
<keyword evidence="5 14" id="KW-0863">Zinc-finger</keyword>
<reference evidence="21" key="2">
    <citation type="submission" date="2004-02" db="EMBL/GenBank/DDBJ databases">
        <authorList>
            <consortium name="Genoscope"/>
            <consortium name="Whitehead Institute Centre for Genome Research"/>
        </authorList>
    </citation>
    <scope>NUCLEOTIDE SEQUENCE</scope>
</reference>
<dbReference type="SMART" id="SM00249">
    <property type="entry name" value="PHD"/>
    <property type="match status" value="3"/>
</dbReference>
<evidence type="ECO:0000256" key="13">
    <source>
        <dbReference type="PROSITE-ProRule" id="PRU00035"/>
    </source>
</evidence>
<feature type="compositionally biased region" description="Basic and acidic residues" evidence="16">
    <location>
        <begin position="491"/>
        <end position="503"/>
    </location>
</feature>
<dbReference type="InterPro" id="IPR038028">
    <property type="entry name" value="BPTF"/>
</dbReference>
<dbReference type="PROSITE" id="PS00633">
    <property type="entry name" value="BROMODOMAIN_1"/>
    <property type="match status" value="1"/>
</dbReference>
<sequence>DEEEDNISYRSDEDELLDDSPSDLEEEALGNDSDYVEELPDDDDDGGGGGGDDGSYCTESSFRSHSTLGSTPGRRKSRAARPWSPLLEAKDIPNLELPKSSEDLVIPTSHLLNASAVYEVLRNFGSVLRLSPFRFEDFCAALASQEQCTLLAETHISLLKAILREEDTSNTTFGPADVKDSVNSTLYFVDGMTWPEVLRAYCESDPEYRHILPFQEGEEYPYEPLGSKIKVLQFLVDQFLATNIAREELMSEGVVAYDDHCRVCHRLGDLLCCETCSAVYHLECVKPPLQEVPEDEWQCEVCVAHKVPGVADCIPEVQKTRPFLRQLPLGYDRHRRKYWFLNRRIVVEEDGEQGDKTIWYYSTKVQLAELIDCLDKEYWEADLYAALEEIRDEVHVHMDISEDLTNKARGNNKSFLAAANDEILERFRAKKEEELEEVKRRAAVEAQKALLEKGRKEADVEKEDEDAEMNDERQPEGKMEALTKEEEESKDEGTEEIKNDVKTGDSPSSEAVSFGGDGNHSLNQPCHTSEENSNSSAGSSVLPRGPEPPDLADKSSRSSLACLDDTGEIKDSANGEAAGQGGKKSSATRMVTRLRNPESKLSQLKNQQVAAAVHEANKGFKEGKEVLVVNAQGDITRVSTRNGKDVVMKGTISQYFKLGQEGKYRVYVNQYTTNTVALNKHQHREASSACSHDHDKRRHLSHKFCMTPAGEFKWNGSINGSKVLTISTLRLTIIQLENNVPAPLMHPNWASHRTNWIKAVQMCSKAREFALALAILECAIKPVAMLPVWKDSLGHTRLNRMTSMEREEKEKVKKREKKLEDEETLQQATWVKYTFPIKHQVWKQKGEEYRVTGYGGWSWISKTYVPRFDPRLPGNTNANYRKELEGSQGVAVLSCITKGQDLASTPKSPLERLTSADLQPCEKVEEEMKEEEAEKEKSEELPAEGSPAKMEVDPTDPVSDESKHEKTFVKEESPEGPARPFNYDVVDVSFGFLTRIPFKKKVKSSKLDSLLERRLKQHTIEEGQRQQLSVSSPQTPTPTASALNTPASTLAPIRPHNIAQTELALEKNVKVEKTSTAETPGSLEVGAQPVPPSLLGPTLKDGCSTCTGDDSPAQQNQPIALQGLKGDLMERTTKLTQSVSESSEQESVNRSNEEETSSEGIHSSMEKETKKEEHNIKVDIVRTGSLVFDQKCSQNTAPPKPSQQNTEGFRSVHSPTEKNGMVPVENNESMQDVKSDITEGDEALKSVSPLPQVNGNDGPGSEGVLCSSVVSSNHGMLANSTQPRTNSFGKVGEPSPGLLLKDSVQQKPLVNGDLTQVNKDGGAKGPNQTSKPVMDQDYQPPLKLSRVDNDVDALKEDAQCSQQPSSTPPFQPEENNATPVCKIIRMAPSPIPSAEESSLSNDFTEVFSQTRMAEPLTTIITQVATTSITTTTTVVSTQTKIVPSKTSEEALAPVVSTSESSAVSTLSTMTKTTVTKICSSGLDSQSEDSQSETVTQDQRLSVMSTTSPGGKVSVSSVTVSQERSSTKGRVRLLRFSRTKKTRSDTALPSYCKFVTKSNRKSIFVLPHDDLKVLGRRGGFRDVPIFSYNAKPSWDIWPYPSPRPTFGLTWRYRLQTAQSLAGVSLMLRLLWACLRWDDMAVKPSAGSGTTRTALSPLITTETSETEITTTEIIKRRDVGPYGIRSEYCIRKIICPLGVPETPKETHTPQRKGLRSSALRPKKQEPAKQTGPVVIETWVPEEELDLWEIRAFSERSEGHIRVPGLMSYLPDQLLNMSDLFFSFHRVEKEKAQAAEQAKKRLEQKVDIAATPTGTTATPAATPKVIVGSISGQGTPPTKVVLSTKMGTPITFQQNKNFQQSFATWVKQGQSTQAGSETTMTSSSGQTFQITGTSVGGKVVTTKLSVPANSKIVTVNVPTSQGGVVQQKVLGIIPSSTAGGSQTYTTLQPRTNVLNIRANSPGSQQQVLASGQIRPGMTVIRTPIQQTGAMGKTVIQTPLVVQQGQGGQQVVTQIIRGQAVSTAIPGASPVATVSGQGAASPTAPGTARAQGQGQVKLTLAQLGQLIQKQQAGSGVDHQAGVLSSQQTLTVMVQGQGQTSGQLQIIPQGVTVIPGPGQQLMQAALPGGQMQRFLFTPMASAATPTPSTVSPATTVPGQADSASIKSPALPTQQAVTPVQAGATPLATTAAPASASPQSQLPHQMQAHMPTQSPTSLQVKTQGGTAQLKLQQTPQIISMSGLQQQVQVLAQLQTQQGGGSLPQHIKLQLPIQIQQTGTSSTQGGQMGNIVTIQAASVQEQLQRIQQLREQQQQKKKQAAEAKREQALNAASQNDIIQKQVVMKQNAVIEHLKQKKTMTPAEREENQRMIVCNQVMKFLLDRIDKDERQAAKRKKKEEVVEAKRRLANASKLSSLLYRHKESLKMEILKKRALLDKELQLEAQVWMTTFTRLSNVNSSQHHYTPASSAHKRKREEEREVATPTKSKKKKMISTTSTKESKKDTKLYCICKTPYDETKFYIGCDLCTNWYHGECVGITEKKAKKMDDYICVECKRGQESSTEELYCICQTPYDESQFYIGCDRCQNWYHGRCVGILQSEANHIDEYVCPQCQSTEDAMTVFAPLTDKDYEGLRRTLRSLQAHKMAWPFLEPVDTNDAPDYYRVIKEPMDLSTMEERLQRREYVKLTEFVADMTKIFDNCRYYNPSDSPFYQCAEVLENFFVQKLKCFKASR</sequence>
<feature type="compositionally biased region" description="Low complexity" evidence="16">
    <location>
        <begin position="2138"/>
        <end position="2152"/>
    </location>
</feature>
<evidence type="ECO:0000256" key="2">
    <source>
        <dbReference type="ARBA" id="ARBA00022553"/>
    </source>
</evidence>
<dbReference type="SUPFAM" id="SSF47370">
    <property type="entry name" value="Bromodomain"/>
    <property type="match status" value="1"/>
</dbReference>
<feature type="region of interest" description="Disordered" evidence="16">
    <location>
        <begin position="2452"/>
        <end position="2488"/>
    </location>
</feature>
<dbReference type="CDD" id="cd15559">
    <property type="entry name" value="PHD1_BPTF"/>
    <property type="match status" value="1"/>
</dbReference>
<dbReference type="InterPro" id="IPR001487">
    <property type="entry name" value="Bromodomain"/>
</dbReference>
<dbReference type="Pfam" id="PF15613">
    <property type="entry name" value="WSD"/>
    <property type="match status" value="1"/>
</dbReference>
<feature type="compositionally biased region" description="Low complexity" evidence="16">
    <location>
        <begin position="1137"/>
        <end position="1150"/>
    </location>
</feature>
<dbReference type="Pfam" id="PF00628">
    <property type="entry name" value="PHD"/>
    <property type="match status" value="3"/>
</dbReference>
<evidence type="ECO:0000256" key="16">
    <source>
        <dbReference type="SAM" id="MobiDB-lite"/>
    </source>
</evidence>
<feature type="region of interest" description="Disordered" evidence="16">
    <location>
        <begin position="1019"/>
        <end position="1052"/>
    </location>
</feature>
<organism evidence="21">
    <name type="scientific">Tetraodon nigroviridis</name>
    <name type="common">Spotted green pufferfish</name>
    <name type="synonym">Chelonodon nigroviridis</name>
    <dbReference type="NCBI Taxonomy" id="99883"/>
    <lineage>
        <taxon>Eukaryota</taxon>
        <taxon>Metazoa</taxon>
        <taxon>Chordata</taxon>
        <taxon>Craniata</taxon>
        <taxon>Vertebrata</taxon>
        <taxon>Euteleostomi</taxon>
        <taxon>Actinopterygii</taxon>
        <taxon>Neopterygii</taxon>
        <taxon>Teleostei</taxon>
        <taxon>Neoteleostei</taxon>
        <taxon>Acanthomorphata</taxon>
        <taxon>Eupercaria</taxon>
        <taxon>Tetraodontiformes</taxon>
        <taxon>Tetradontoidea</taxon>
        <taxon>Tetraodontidae</taxon>
        <taxon>Tetraodon</taxon>
    </lineage>
</organism>
<dbReference type="GO" id="GO:0006338">
    <property type="term" value="P:chromatin remodeling"/>
    <property type="evidence" value="ECO:0007669"/>
    <property type="project" value="UniProtKB-ARBA"/>
</dbReference>
<evidence type="ECO:0000256" key="14">
    <source>
        <dbReference type="PROSITE-ProRule" id="PRU00146"/>
    </source>
</evidence>
<feature type="compositionally biased region" description="Low complexity" evidence="16">
    <location>
        <begin position="1504"/>
        <end position="1520"/>
    </location>
</feature>
<dbReference type="FunFam" id="3.30.40.10:FF:000036">
    <property type="entry name" value="nucleosome-remodeling factor subunit BPTF isoform X1"/>
    <property type="match status" value="1"/>
</dbReference>
<protein>
    <submittedName>
        <fullName evidence="21">(spotted green pufferfish) hypothetical protein</fullName>
    </submittedName>
</protein>
<feature type="coiled-coil region" evidence="15">
    <location>
        <begin position="2289"/>
        <end position="2324"/>
    </location>
</feature>
<evidence type="ECO:0000313" key="21">
    <source>
        <dbReference type="EMBL" id="CAG06119.1"/>
    </source>
</evidence>
<dbReference type="PANTHER" id="PTHR45975">
    <property type="entry name" value="NUCLEOSOME-REMODELING FACTOR SUBUNIT BPTF"/>
    <property type="match status" value="1"/>
</dbReference>
<dbReference type="Gene3D" id="3.30.40.10">
    <property type="entry name" value="Zinc/RING finger domain, C3HC4 (zinc finger)"/>
    <property type="match status" value="3"/>
</dbReference>
<feature type="compositionally biased region" description="Basic and acidic residues" evidence="16">
    <location>
        <begin position="470"/>
        <end position="484"/>
    </location>
</feature>
<keyword evidence="10 13" id="KW-0103">Bromodomain</keyword>
<feature type="region of interest" description="Disordered" evidence="16">
    <location>
        <begin position="1313"/>
        <end position="1340"/>
    </location>
</feature>
<gene>
    <name evidence="21" type="ORF">GSTENG00026365001</name>
</gene>
<dbReference type="Gene3D" id="1.20.920.10">
    <property type="entry name" value="Bromodomain-like"/>
    <property type="match status" value="1"/>
</dbReference>
<evidence type="ECO:0000256" key="15">
    <source>
        <dbReference type="SAM" id="Coils"/>
    </source>
</evidence>
<dbReference type="Pfam" id="PF02791">
    <property type="entry name" value="DDT"/>
    <property type="match status" value="1"/>
</dbReference>
<dbReference type="PROSITE" id="PS50827">
    <property type="entry name" value="DDT"/>
    <property type="match status" value="1"/>
</dbReference>
<dbReference type="GO" id="GO:0045944">
    <property type="term" value="P:positive regulation of transcription by RNA polymerase II"/>
    <property type="evidence" value="ECO:0007669"/>
    <property type="project" value="UniProtKB-ARBA"/>
</dbReference>
<evidence type="ECO:0000259" key="17">
    <source>
        <dbReference type="PROSITE" id="PS50014"/>
    </source>
</evidence>
<evidence type="ECO:0000256" key="12">
    <source>
        <dbReference type="ARBA" id="ARBA00023242"/>
    </source>
</evidence>
<dbReference type="InterPro" id="IPR013083">
    <property type="entry name" value="Znf_RING/FYVE/PHD"/>
</dbReference>
<feature type="region of interest" description="Disordered" evidence="16">
    <location>
        <begin position="1071"/>
        <end position="1116"/>
    </location>
</feature>
<feature type="domain" description="PHD-type" evidence="18">
    <location>
        <begin position="2540"/>
        <end position="2607"/>
    </location>
</feature>
<dbReference type="GO" id="GO:0045892">
    <property type="term" value="P:negative regulation of DNA-templated transcription"/>
    <property type="evidence" value="ECO:0007669"/>
    <property type="project" value="UniProtKB-ARBA"/>
</dbReference>
<dbReference type="PROSITE" id="PS50014">
    <property type="entry name" value="BROMODOMAIN_2"/>
    <property type="match status" value="1"/>
</dbReference>
<keyword evidence="11" id="KW-0804">Transcription</keyword>
<dbReference type="FunFam" id="1.20.920.10:FF:000018">
    <property type="entry name" value="nucleosome-remodeling factor subunit BPTF isoform X1"/>
    <property type="match status" value="1"/>
</dbReference>
<dbReference type="CDD" id="cd15560">
    <property type="entry name" value="PHD2_3_BPTF"/>
    <property type="match status" value="2"/>
</dbReference>
<evidence type="ECO:0000256" key="1">
    <source>
        <dbReference type="ARBA" id="ARBA00004123"/>
    </source>
</evidence>
<feature type="non-terminal residue" evidence="21">
    <location>
        <position position="2724"/>
    </location>
</feature>
<dbReference type="EMBL" id="CAAE01014786">
    <property type="protein sequence ID" value="CAG06119.1"/>
    <property type="molecule type" value="Genomic_DNA"/>
</dbReference>
<dbReference type="InterPro" id="IPR036427">
    <property type="entry name" value="Bromodomain-like_sf"/>
</dbReference>
<comment type="caution">
    <text evidence="21">The sequence shown here is derived from an EMBL/GenBank/DDBJ whole genome shotgun (WGS) entry which is preliminary data.</text>
</comment>
<feature type="domain" description="PHD-type" evidence="18">
    <location>
        <begin position="258"/>
        <end position="305"/>
    </location>
</feature>
<evidence type="ECO:0000256" key="6">
    <source>
        <dbReference type="ARBA" id="ARBA00022833"/>
    </source>
</evidence>
<dbReference type="OrthoDB" id="784962at2759"/>
<keyword evidence="3" id="KW-0479">Metal-binding</keyword>
<evidence type="ECO:0000259" key="18">
    <source>
        <dbReference type="PROSITE" id="PS50016"/>
    </source>
</evidence>
<dbReference type="PRINTS" id="PR00503">
    <property type="entry name" value="BROMODOMAIN"/>
</dbReference>